<dbReference type="OMA" id="QIALTCE"/>
<evidence type="ECO:0000256" key="1">
    <source>
        <dbReference type="ARBA" id="ARBA00022553"/>
    </source>
</evidence>
<keyword evidence="5" id="KW-1185">Reference proteome</keyword>
<evidence type="ECO:0008006" key="6">
    <source>
        <dbReference type="Google" id="ProtNLM"/>
    </source>
</evidence>
<dbReference type="Proteomes" id="UP000265140">
    <property type="component" value="Chromosome 23"/>
</dbReference>
<dbReference type="InParanoid" id="A0A3P9A1I3"/>
<dbReference type="PANTHER" id="PTHR14965">
    <property type="entry name" value="SI:CH73-248E21.1"/>
    <property type="match status" value="1"/>
</dbReference>
<reference evidence="5" key="1">
    <citation type="journal article" date="2014" name="PLoS ONE">
        <title>The genome and linkage map of the northern pike (Esox lucius): conserved synteny revealed between the salmonid sister group and the Neoteleostei.</title>
        <authorList>
            <person name="Rondeau E.B."/>
            <person name="Minkley D.R."/>
            <person name="Leong J.S."/>
            <person name="Messmer A.M."/>
            <person name="Jantzen J.R."/>
            <person name="von Schalburg K.R."/>
            <person name="Lemon C."/>
            <person name="Bird N.H."/>
            <person name="Koop B.F."/>
        </authorList>
    </citation>
    <scope>NUCLEOTIDE SEQUENCE</scope>
</reference>
<reference evidence="4" key="3">
    <citation type="submission" date="2025-08" db="UniProtKB">
        <authorList>
            <consortium name="Ensembl"/>
        </authorList>
    </citation>
    <scope>IDENTIFICATION</scope>
</reference>
<sequence length="267" mass="29586">MSNTNASDIANSNSNANGSASSGISADMNDMEDTEEFRMLRVFNQRRRPQSTNIHVDEPAIGTETVEGPANTNKKKKSKKLMCLFSCIQPHTDTDKQSRPTSTENFRCMRSGSVEEDELKKVADHLTQIVDSVSFSCGDLETDGEEDAVERVVGLLLRETGDKLNDEVLKDSSQFSELFGSYSFYEKTISTFLGRLGLTSDPTTQQSSKTQIALTCEATSRLSVVDNQPMNRMLGFGAKYLQEHFSSWAKEHGGYVNAFANEDEDVN</sequence>
<dbReference type="PANTHER" id="PTHR14965:SF1">
    <property type="entry name" value="APOPTOSIS FACILITATOR BCL-2-LIKE PROTEIN 14"/>
    <property type="match status" value="1"/>
</dbReference>
<organism evidence="4 5">
    <name type="scientific">Esox lucius</name>
    <name type="common">Northern pike</name>
    <dbReference type="NCBI Taxonomy" id="8010"/>
    <lineage>
        <taxon>Eukaryota</taxon>
        <taxon>Metazoa</taxon>
        <taxon>Chordata</taxon>
        <taxon>Craniata</taxon>
        <taxon>Vertebrata</taxon>
        <taxon>Euteleostomi</taxon>
        <taxon>Actinopterygii</taxon>
        <taxon>Neopterygii</taxon>
        <taxon>Teleostei</taxon>
        <taxon>Protacanthopterygii</taxon>
        <taxon>Esociformes</taxon>
        <taxon>Esocidae</taxon>
        <taxon>Esox</taxon>
    </lineage>
</organism>
<keyword evidence="1" id="KW-0597">Phosphoprotein</keyword>
<dbReference type="SUPFAM" id="SSF56854">
    <property type="entry name" value="Bcl-2 inhibitors of programmed cell death"/>
    <property type="match status" value="1"/>
</dbReference>
<reference evidence="4" key="2">
    <citation type="submission" date="2020-02" db="EMBL/GenBank/DDBJ databases">
        <title>Esox lucius (northern pike) genome, fEsoLuc1, primary haplotype.</title>
        <authorList>
            <person name="Myers G."/>
            <person name="Karagic N."/>
            <person name="Meyer A."/>
            <person name="Pippel M."/>
            <person name="Reichard M."/>
            <person name="Winkler S."/>
            <person name="Tracey A."/>
            <person name="Sims Y."/>
            <person name="Howe K."/>
            <person name="Rhie A."/>
            <person name="Formenti G."/>
            <person name="Durbin R."/>
            <person name="Fedrigo O."/>
            <person name="Jarvis E.D."/>
        </authorList>
    </citation>
    <scope>NUCLEOTIDE SEQUENCE [LARGE SCALE GENOMIC DNA]</scope>
</reference>
<evidence type="ECO:0000256" key="2">
    <source>
        <dbReference type="ARBA" id="ARBA00022703"/>
    </source>
</evidence>
<dbReference type="AlphaFoldDB" id="A0A3P9A1I3"/>
<dbReference type="Bgee" id="ENSELUG00000013773">
    <property type="expression patterns" value="Expressed in stomach and 7 other cell types or tissues"/>
</dbReference>
<name>A0A3P9A1I3_ESOLU</name>
<dbReference type="GO" id="GO:2001236">
    <property type="term" value="P:regulation of extrinsic apoptotic signaling pathway"/>
    <property type="evidence" value="ECO:0007669"/>
    <property type="project" value="TreeGrafter"/>
</dbReference>
<dbReference type="GeneID" id="105029994"/>
<reference evidence="4" key="4">
    <citation type="submission" date="2025-09" db="UniProtKB">
        <authorList>
            <consortium name="Ensembl"/>
        </authorList>
    </citation>
    <scope>IDENTIFICATION</scope>
</reference>
<dbReference type="Ensembl" id="ENSELUT00000022318.3">
    <property type="protein sequence ID" value="ENSELUP00000035020.2"/>
    <property type="gene ID" value="ENSELUG00000013773.3"/>
</dbReference>
<dbReference type="KEGG" id="els:105029994"/>
<dbReference type="GeneTree" id="ENSGT00940000154318"/>
<dbReference type="OrthoDB" id="9948726at2759"/>
<evidence type="ECO:0000313" key="5">
    <source>
        <dbReference type="Proteomes" id="UP000265140"/>
    </source>
</evidence>
<evidence type="ECO:0000256" key="3">
    <source>
        <dbReference type="SAM" id="MobiDB-lite"/>
    </source>
</evidence>
<protein>
    <recommendedName>
        <fullName evidence="6">Apoptosis facilitator Bcl-2-like protein 14</fullName>
    </recommendedName>
</protein>
<evidence type="ECO:0000313" key="4">
    <source>
        <dbReference type="Ensembl" id="ENSELUP00000035020.2"/>
    </source>
</evidence>
<dbReference type="GO" id="GO:0006915">
    <property type="term" value="P:apoptotic process"/>
    <property type="evidence" value="ECO:0007669"/>
    <property type="project" value="UniProtKB-KW"/>
</dbReference>
<proteinExistence type="predicted"/>
<keyword evidence="2" id="KW-0053">Apoptosis</keyword>
<dbReference type="InterPro" id="IPR036834">
    <property type="entry name" value="Bcl-2-like_sf"/>
</dbReference>
<feature type="region of interest" description="Disordered" evidence="3">
    <location>
        <begin position="1"/>
        <end position="27"/>
    </location>
</feature>
<accession>A0A3P9A1I3</accession>
<dbReference type="RefSeq" id="XP_010901911.3">
    <property type="nucleotide sequence ID" value="XM_010903609.5"/>
</dbReference>